<name>A0A0A0MAL0_9GAMM</name>
<dbReference type="OrthoDB" id="6024680at2"/>
<evidence type="ECO:0008006" key="3">
    <source>
        <dbReference type="Google" id="ProtNLM"/>
    </source>
</evidence>
<dbReference type="AlphaFoldDB" id="A0A0A0MAL0"/>
<protein>
    <recommendedName>
        <fullName evidence="3">DUF3293 domain-containing protein</fullName>
    </recommendedName>
</protein>
<gene>
    <name evidence="1" type="ORF">N791_02955</name>
</gene>
<evidence type="ECO:0000313" key="2">
    <source>
        <dbReference type="Proteomes" id="UP000030003"/>
    </source>
</evidence>
<sequence>MRELQVVDAMELAQAYAAAEYRVVHGGEELRLQVGQPAARLEALSAASHHAFVTAWNPASDPRPEDANVAADDRLVARIDSMGLERHAAWAQAPDGRWREPGWVLCDAGTEAAIALGREHGQAGVLAWKRGEPVQLHMLTPRPQRAAPATASSTCWVGEAANA</sequence>
<dbReference type="InterPro" id="IPR021710">
    <property type="entry name" value="DUF3293"/>
</dbReference>
<comment type="caution">
    <text evidence="1">The sequence shown here is derived from an EMBL/GenBank/DDBJ whole genome shotgun (WGS) entry which is preliminary data.</text>
</comment>
<evidence type="ECO:0000313" key="1">
    <source>
        <dbReference type="EMBL" id="KGO98271.1"/>
    </source>
</evidence>
<dbReference type="STRING" id="1385515.GCA_000423325_00167"/>
<dbReference type="eggNOG" id="ENOG5033AYA">
    <property type="taxonomic scope" value="Bacteria"/>
</dbReference>
<dbReference type="RefSeq" id="WP_052106805.1">
    <property type="nucleotide sequence ID" value="NZ_AUHT01000004.1"/>
</dbReference>
<organism evidence="1 2">
    <name type="scientific">Lysobacter defluvii IMMIB APB-9 = DSM 18482</name>
    <dbReference type="NCBI Taxonomy" id="1385515"/>
    <lineage>
        <taxon>Bacteria</taxon>
        <taxon>Pseudomonadati</taxon>
        <taxon>Pseudomonadota</taxon>
        <taxon>Gammaproteobacteria</taxon>
        <taxon>Lysobacterales</taxon>
        <taxon>Lysobacteraceae</taxon>
        <taxon>Novilysobacter</taxon>
    </lineage>
</organism>
<dbReference type="Proteomes" id="UP000030003">
    <property type="component" value="Unassembled WGS sequence"/>
</dbReference>
<dbReference type="Pfam" id="PF11697">
    <property type="entry name" value="DUF3293"/>
    <property type="match status" value="1"/>
</dbReference>
<accession>A0A0A0MAL0</accession>
<reference evidence="1 2" key="1">
    <citation type="submission" date="2013-08" db="EMBL/GenBank/DDBJ databases">
        <title>Genomic analysis of Lysobacter defluvii.</title>
        <authorList>
            <person name="Wang Q."/>
            <person name="Wang G."/>
        </authorList>
    </citation>
    <scope>NUCLEOTIDE SEQUENCE [LARGE SCALE GENOMIC DNA]</scope>
    <source>
        <strain evidence="1 2">IMMIB APB-9</strain>
    </source>
</reference>
<proteinExistence type="predicted"/>
<keyword evidence="2" id="KW-1185">Reference proteome</keyword>
<dbReference type="EMBL" id="AVBH01000103">
    <property type="protein sequence ID" value="KGO98271.1"/>
    <property type="molecule type" value="Genomic_DNA"/>
</dbReference>